<feature type="compositionally biased region" description="Low complexity" evidence="1">
    <location>
        <begin position="79"/>
        <end position="89"/>
    </location>
</feature>
<proteinExistence type="predicted"/>
<name>A0A0Q9YGH3_9GAMM</name>
<evidence type="ECO:0000259" key="3">
    <source>
        <dbReference type="PROSITE" id="PS51724"/>
    </source>
</evidence>
<dbReference type="EMBL" id="LKHV01000005">
    <property type="protein sequence ID" value="KRG18713.1"/>
    <property type="molecule type" value="Genomic_DNA"/>
</dbReference>
<dbReference type="Gene3D" id="3.30.70.1070">
    <property type="entry name" value="Sporulation related repeat"/>
    <property type="match status" value="1"/>
</dbReference>
<evidence type="ECO:0000313" key="4">
    <source>
        <dbReference type="EMBL" id="KRG18713.1"/>
    </source>
</evidence>
<dbReference type="InterPro" id="IPR036680">
    <property type="entry name" value="SPOR-like_sf"/>
</dbReference>
<keyword evidence="2" id="KW-1133">Transmembrane helix</keyword>
<dbReference type="PANTHER" id="PTHR38687">
    <property type="entry name" value="CELL DIVISION PROTEIN DEDD-RELATED"/>
    <property type="match status" value="1"/>
</dbReference>
<dbReference type="InterPro" id="IPR052521">
    <property type="entry name" value="Cell_div_SPOR-domain"/>
</dbReference>
<dbReference type="PROSITE" id="PS51724">
    <property type="entry name" value="SPOR"/>
    <property type="match status" value="1"/>
</dbReference>
<comment type="caution">
    <text evidence="4">The sequence shown here is derived from an EMBL/GenBank/DDBJ whole genome shotgun (WGS) entry which is preliminary data.</text>
</comment>
<organism evidence="4">
    <name type="scientific">Candidatus Berkiella cookevillensis</name>
    <dbReference type="NCBI Taxonomy" id="437022"/>
    <lineage>
        <taxon>Bacteria</taxon>
        <taxon>Pseudomonadati</taxon>
        <taxon>Pseudomonadota</taxon>
        <taxon>Gammaproteobacteria</taxon>
        <taxon>Candidatus Berkiellales</taxon>
        <taxon>Candidatus Berkiellaceae</taxon>
        <taxon>Candidatus Berkiella</taxon>
    </lineage>
</organism>
<dbReference type="GO" id="GO:0032506">
    <property type="term" value="P:cytokinetic process"/>
    <property type="evidence" value="ECO:0007669"/>
    <property type="project" value="TreeGrafter"/>
</dbReference>
<keyword evidence="6" id="KW-1185">Reference proteome</keyword>
<dbReference type="GO" id="GO:0042834">
    <property type="term" value="F:peptidoglycan binding"/>
    <property type="evidence" value="ECO:0007669"/>
    <property type="project" value="InterPro"/>
</dbReference>
<dbReference type="AlphaFoldDB" id="A0A0Q9YGH3"/>
<feature type="transmembrane region" description="Helical" evidence="2">
    <location>
        <begin position="37"/>
        <end position="56"/>
    </location>
</feature>
<keyword evidence="4" id="KW-0131">Cell cycle</keyword>
<accession>A0A0Q9YGH3</accession>
<dbReference type="SUPFAM" id="SSF110997">
    <property type="entry name" value="Sporulation related repeat"/>
    <property type="match status" value="1"/>
</dbReference>
<evidence type="ECO:0000313" key="6">
    <source>
        <dbReference type="Proteomes" id="UP000051494"/>
    </source>
</evidence>
<feature type="compositionally biased region" description="Basic residues" evidence="1">
    <location>
        <begin position="1"/>
        <end position="10"/>
    </location>
</feature>
<dbReference type="Pfam" id="PF05036">
    <property type="entry name" value="SPOR"/>
    <property type="match status" value="1"/>
</dbReference>
<feature type="domain" description="SPOR" evidence="3">
    <location>
        <begin position="188"/>
        <end position="268"/>
    </location>
</feature>
<dbReference type="STRING" id="437022.CC99x_01194"/>
<sequence>MTRDYAKRKRTDYPTKSVSRTAKANWNTETNSFFSPFAWLMLGIVFGLLIASVAYWKLKTEDKQPAIASNATQTHKKNAANSTTAKKGAQASEAEKKNETTRFDFYTLLPNMNIEVADTPAEGAMPNMAEPAIKPNNPNELAVSEKKNATVASENSKLTPPVPAAVAASTPTTKPAVVASLPVATAETTNKGPFIIQVASFRKREQADTLKAKLALSGFESNIQSIKIGSGETWYRLYLGPFNNRLAAENTHQKLESEQKINGLVLKINV</sequence>
<keyword evidence="2" id="KW-0472">Membrane</keyword>
<dbReference type="GO" id="GO:0030428">
    <property type="term" value="C:cell septum"/>
    <property type="evidence" value="ECO:0007669"/>
    <property type="project" value="TreeGrafter"/>
</dbReference>
<reference evidence="4" key="1">
    <citation type="submission" date="2015-09" db="EMBL/GenBank/DDBJ databases">
        <title>Draft Genome Sequences of Two Novel Amoeba-resistant Intranuclear Bacteria, Candidatus Berkiella cookevillensis and Candidatus Berkiella aquae.</title>
        <authorList>
            <person name="Mehari Y.T."/>
            <person name="Arivett B.A."/>
            <person name="Farone A.L."/>
            <person name="Gunderson J.H."/>
            <person name="Farone M.B."/>
        </authorList>
    </citation>
    <scope>NUCLEOTIDE SEQUENCE [LARGE SCALE GENOMIC DNA]</scope>
    <source>
        <strain evidence="4">CC99</strain>
    </source>
</reference>
<gene>
    <name evidence="4" type="primary">ftsN</name>
    <name evidence="4" type="ORF">CC99x_01194</name>
    <name evidence="5" type="ORF">CC99x_012055</name>
</gene>
<keyword evidence="4" id="KW-0132">Cell division</keyword>
<dbReference type="EMBL" id="LKHV02000001">
    <property type="protein sequence ID" value="MCS5709629.1"/>
    <property type="molecule type" value="Genomic_DNA"/>
</dbReference>
<dbReference type="OrthoDB" id="8558195at2"/>
<dbReference type="RefSeq" id="WP_057624304.1">
    <property type="nucleotide sequence ID" value="NZ_LKHV02000001.1"/>
</dbReference>
<dbReference type="PANTHER" id="PTHR38687:SF1">
    <property type="entry name" value="CELL DIVISION PROTEIN DEDD"/>
    <property type="match status" value="1"/>
</dbReference>
<evidence type="ECO:0000256" key="1">
    <source>
        <dbReference type="SAM" id="MobiDB-lite"/>
    </source>
</evidence>
<feature type="region of interest" description="Disordered" evidence="1">
    <location>
        <begin position="1"/>
        <end position="20"/>
    </location>
</feature>
<evidence type="ECO:0000313" key="5">
    <source>
        <dbReference type="EMBL" id="MCS5709629.1"/>
    </source>
</evidence>
<reference evidence="5" key="3">
    <citation type="submission" date="2021-06" db="EMBL/GenBank/DDBJ databases">
        <title>Genomic Description and Analysis of Intracellular Bacteria, Candidatus Berkiella cookevillensis and Candidatus Berkiella aquae.</title>
        <authorList>
            <person name="Kidane D.T."/>
            <person name="Mehari Y.T."/>
            <person name="Rice F.C."/>
            <person name="Arivett B.A."/>
            <person name="Farone A.L."/>
            <person name="Berk S.G."/>
            <person name="Farone M.B."/>
        </authorList>
    </citation>
    <scope>NUCLEOTIDE SEQUENCE</scope>
    <source>
        <strain evidence="5">CC99</strain>
    </source>
</reference>
<feature type="region of interest" description="Disordered" evidence="1">
    <location>
        <begin position="69"/>
        <end position="96"/>
    </location>
</feature>
<dbReference type="GO" id="GO:0032153">
    <property type="term" value="C:cell division site"/>
    <property type="evidence" value="ECO:0007669"/>
    <property type="project" value="TreeGrafter"/>
</dbReference>
<evidence type="ECO:0000256" key="2">
    <source>
        <dbReference type="SAM" id="Phobius"/>
    </source>
</evidence>
<keyword evidence="2" id="KW-0812">Transmembrane</keyword>
<dbReference type="Proteomes" id="UP000051494">
    <property type="component" value="Unassembled WGS sequence"/>
</dbReference>
<dbReference type="InterPro" id="IPR007730">
    <property type="entry name" value="SPOR-like_dom"/>
</dbReference>
<reference evidence="5" key="2">
    <citation type="journal article" date="2016" name="Genome Announc.">
        <title>Draft Genome Sequences of Two Novel Amoeba-Resistant Intranuclear Bacteria, 'Candidatus Berkiella cookevillensis' and 'Candidatus Berkiella aquae'.</title>
        <authorList>
            <person name="Mehari Y.T."/>
            <person name="Arivett B.A."/>
            <person name="Farone A.L."/>
            <person name="Gunderson J.H."/>
            <person name="Farone M.B."/>
        </authorList>
    </citation>
    <scope>NUCLEOTIDE SEQUENCE</scope>
    <source>
        <strain evidence="5">CC99</strain>
    </source>
</reference>
<protein>
    <submittedName>
        <fullName evidence="4">Cell division protein FtsN</fullName>
    </submittedName>
    <submittedName>
        <fullName evidence="5">SPOR domain-containing protein</fullName>
    </submittedName>
</protein>